<keyword evidence="1" id="KW-0732">Signal</keyword>
<evidence type="ECO:0000256" key="1">
    <source>
        <dbReference type="SAM" id="SignalP"/>
    </source>
</evidence>
<protein>
    <recommendedName>
        <fullName evidence="4">Flagellin biosynthesis protein FlgD</fullName>
    </recommendedName>
</protein>
<accession>A0A1M5T586</accession>
<organism evidence="2 3">
    <name type="scientific">Wenyingzhuangia marina</name>
    <dbReference type="NCBI Taxonomy" id="1195760"/>
    <lineage>
        <taxon>Bacteria</taxon>
        <taxon>Pseudomonadati</taxon>
        <taxon>Bacteroidota</taxon>
        <taxon>Flavobacteriia</taxon>
        <taxon>Flavobacteriales</taxon>
        <taxon>Flavobacteriaceae</taxon>
        <taxon>Wenyingzhuangia</taxon>
    </lineage>
</organism>
<sequence>MKIYKSIFYVCSLFLLVAFTTVSNITEPTKKYKCMVQLKNYEGEGAYVVVSVVDKNDQYLKTVQILGDDKKWYADLSTWWSFFEKAKQPNTDAITGATIAGGERSIFVFQLNEKDLNKGYKLRFETAVEQQDYHLKDLEISLDNNNLKDKHEGTGYIRYVRILPN</sequence>
<gene>
    <name evidence="2" type="ORF">SAMN05444281_0703</name>
</gene>
<dbReference type="STRING" id="1195760.SAMN05444281_0703"/>
<name>A0A1M5T586_9FLAO</name>
<evidence type="ECO:0000313" key="3">
    <source>
        <dbReference type="Proteomes" id="UP000184109"/>
    </source>
</evidence>
<feature type="chain" id="PRO_5012816111" description="Flagellin biosynthesis protein FlgD" evidence="1">
    <location>
        <begin position="24"/>
        <end position="165"/>
    </location>
</feature>
<dbReference type="EMBL" id="FQXQ01000001">
    <property type="protein sequence ID" value="SHH45931.1"/>
    <property type="molecule type" value="Genomic_DNA"/>
</dbReference>
<dbReference type="Pfam" id="PF10029">
    <property type="entry name" value="DUF2271"/>
    <property type="match status" value="1"/>
</dbReference>
<reference evidence="3" key="1">
    <citation type="submission" date="2016-11" db="EMBL/GenBank/DDBJ databases">
        <authorList>
            <person name="Varghese N."/>
            <person name="Submissions S."/>
        </authorList>
    </citation>
    <scope>NUCLEOTIDE SEQUENCE [LARGE SCALE GENOMIC DNA]</scope>
    <source>
        <strain evidence="3">DSM 100572</strain>
    </source>
</reference>
<evidence type="ECO:0000313" key="2">
    <source>
        <dbReference type="EMBL" id="SHH45931.1"/>
    </source>
</evidence>
<feature type="signal peptide" evidence="1">
    <location>
        <begin position="1"/>
        <end position="23"/>
    </location>
</feature>
<dbReference type="RefSeq" id="WP_073118271.1">
    <property type="nucleotide sequence ID" value="NZ_BMEN01000001.1"/>
</dbReference>
<evidence type="ECO:0008006" key="4">
    <source>
        <dbReference type="Google" id="ProtNLM"/>
    </source>
</evidence>
<keyword evidence="3" id="KW-1185">Reference proteome</keyword>
<dbReference type="OrthoDB" id="1430845at2"/>
<dbReference type="Proteomes" id="UP000184109">
    <property type="component" value="Unassembled WGS sequence"/>
</dbReference>
<dbReference type="InterPro" id="IPR014469">
    <property type="entry name" value="DUF2271"/>
</dbReference>
<dbReference type="AlphaFoldDB" id="A0A1M5T586"/>
<proteinExistence type="predicted"/>